<sequence length="422" mass="44877">MKRRQFLQASGAGMVLASTGCASITGSAKPQVVVVGGGYGGATAAKYVRMWSGGDIDVTLIEPNASFISCPLSNLVLGGSKQLADITISYDALARHGVRILRDSVQAIDAGKRTVTLAGGQVLGYDRLIVSPGIEFMWDQLPGMQKPGAQERHLHAWKAGAQTAALRAQLEAMPDGGVYAMTIPAAPYRCPPGPYERACQIAHYFSQRKPRSKVLVLDGNEDVVSKGPLFKKVWQERYSGIIEYRRGFKTVDIDVAGRAAISELDDHVKADVLNVIPPQRAGAIAVQSGLANAGGRWCAVDFLTFESTQAKNIHILGDAILAAPLMPKSAHMANQHAKVCAAAVVDLLNGRAPEAKPMLSNTCYSFVSDKDVIHVASVHAYDADKKTLLVVPGSGGLSSAPSALEGEYALSWARNIWSDTLG</sequence>
<dbReference type="PANTHER" id="PTHR43755">
    <property type="match status" value="1"/>
</dbReference>
<evidence type="ECO:0000259" key="4">
    <source>
        <dbReference type="Pfam" id="PF09242"/>
    </source>
</evidence>
<organism evidence="6 7">
    <name type="scientific">Pseudoduganella aquatica</name>
    <dbReference type="NCBI Taxonomy" id="2660641"/>
    <lineage>
        <taxon>Bacteria</taxon>
        <taxon>Pseudomonadati</taxon>
        <taxon>Pseudomonadota</taxon>
        <taxon>Betaproteobacteria</taxon>
        <taxon>Burkholderiales</taxon>
        <taxon>Oxalobacteraceae</taxon>
        <taxon>Telluria group</taxon>
        <taxon>Pseudoduganella</taxon>
    </lineage>
</organism>
<accession>A0A7X4HF58</accession>
<evidence type="ECO:0000313" key="7">
    <source>
        <dbReference type="Proteomes" id="UP000450676"/>
    </source>
</evidence>
<keyword evidence="1" id="KW-0285">Flavoprotein</keyword>
<proteinExistence type="predicted"/>
<evidence type="ECO:0000259" key="5">
    <source>
        <dbReference type="Pfam" id="PF21706"/>
    </source>
</evidence>
<evidence type="ECO:0000256" key="2">
    <source>
        <dbReference type="ARBA" id="ARBA00022827"/>
    </source>
</evidence>
<dbReference type="SUPFAM" id="SSF55424">
    <property type="entry name" value="FAD/NAD-linked reductases, dimerisation (C-terminal) domain"/>
    <property type="match status" value="1"/>
</dbReference>
<name>A0A7X4HF58_9BURK</name>
<gene>
    <name evidence="6" type="ORF">GTP77_22345</name>
</gene>
<dbReference type="EMBL" id="WWCU01000031">
    <property type="protein sequence ID" value="MYN10065.1"/>
    <property type="molecule type" value="Genomic_DNA"/>
</dbReference>
<dbReference type="Gene3D" id="3.90.760.10">
    <property type="entry name" value="Flavocytochrome c sulphide dehydrogenase, flavin-binding domain"/>
    <property type="match status" value="1"/>
</dbReference>
<dbReference type="Pfam" id="PF09242">
    <property type="entry name" value="FCSD-flav_bind"/>
    <property type="match status" value="1"/>
</dbReference>
<dbReference type="InterPro" id="IPR052541">
    <property type="entry name" value="SQRD"/>
</dbReference>
<dbReference type="Pfam" id="PF07992">
    <property type="entry name" value="Pyr_redox_2"/>
    <property type="match status" value="1"/>
</dbReference>
<evidence type="ECO:0000259" key="3">
    <source>
        <dbReference type="Pfam" id="PF07992"/>
    </source>
</evidence>
<feature type="domain" description="FAD/NAD(P)-binding" evidence="3">
    <location>
        <begin position="31"/>
        <end position="148"/>
    </location>
</feature>
<dbReference type="SUPFAM" id="SSF51905">
    <property type="entry name" value="FAD/NAD(P)-binding domain"/>
    <property type="match status" value="2"/>
</dbReference>
<dbReference type="InterPro" id="IPR023753">
    <property type="entry name" value="FAD/NAD-binding_dom"/>
</dbReference>
<dbReference type="Gene3D" id="3.50.50.60">
    <property type="entry name" value="FAD/NAD(P)-binding domain"/>
    <property type="match status" value="2"/>
</dbReference>
<dbReference type="InterPro" id="IPR015323">
    <property type="entry name" value="FlavoCytC_S_DH_flav-bd"/>
</dbReference>
<dbReference type="InterPro" id="IPR036188">
    <property type="entry name" value="FAD/NAD-bd_sf"/>
</dbReference>
<dbReference type="InterPro" id="IPR016156">
    <property type="entry name" value="FAD/NAD-linked_Rdtase_dimer_sf"/>
</dbReference>
<protein>
    <submittedName>
        <fullName evidence="6">FAD-dependent oxidoreductase</fullName>
    </submittedName>
</protein>
<dbReference type="InterPro" id="IPR037092">
    <property type="entry name" value="FlavoCytC_S_DH_flav-bd_sf"/>
</dbReference>
<dbReference type="Pfam" id="PF21706">
    <property type="entry name" value="FCSD_central"/>
    <property type="match status" value="1"/>
</dbReference>
<evidence type="ECO:0000313" key="6">
    <source>
        <dbReference type="EMBL" id="MYN10065.1"/>
    </source>
</evidence>
<dbReference type="AlphaFoldDB" id="A0A7X4HF58"/>
<reference evidence="6 7" key="1">
    <citation type="submission" date="2019-12" db="EMBL/GenBank/DDBJ databases">
        <title>Novel species isolated from a subtropical stream in China.</title>
        <authorList>
            <person name="Lu H."/>
        </authorList>
    </citation>
    <scope>NUCLEOTIDE SEQUENCE [LARGE SCALE GENOMIC DNA]</scope>
    <source>
        <strain evidence="6 7">FT127W</strain>
    </source>
</reference>
<dbReference type="RefSeq" id="WP_161074360.1">
    <property type="nucleotide sequence ID" value="NZ_CP086370.1"/>
</dbReference>
<evidence type="ECO:0000256" key="1">
    <source>
        <dbReference type="ARBA" id="ARBA00022630"/>
    </source>
</evidence>
<keyword evidence="2" id="KW-0274">FAD</keyword>
<feature type="domain" description="Sulfide dehydrogenase [flavocytochrome c] flavoprotein chain central" evidence="5">
    <location>
        <begin position="163"/>
        <end position="277"/>
    </location>
</feature>
<feature type="domain" description="Flavocytochrome c sulphide dehydrogenase flavin-binding" evidence="4">
    <location>
        <begin position="356"/>
        <end position="421"/>
    </location>
</feature>
<dbReference type="InterPro" id="IPR049386">
    <property type="entry name" value="FCSD_central"/>
</dbReference>
<dbReference type="PANTHER" id="PTHR43755:SF1">
    <property type="entry name" value="FAD-DEPENDENT PYRIDINE NUCLEOTIDE-DISULPHIDE OXIDOREDUCTASE"/>
    <property type="match status" value="1"/>
</dbReference>
<dbReference type="Proteomes" id="UP000450676">
    <property type="component" value="Unassembled WGS sequence"/>
</dbReference>
<keyword evidence="7" id="KW-1185">Reference proteome</keyword>
<dbReference type="GO" id="GO:0050660">
    <property type="term" value="F:flavin adenine dinucleotide binding"/>
    <property type="evidence" value="ECO:0007669"/>
    <property type="project" value="InterPro"/>
</dbReference>
<comment type="caution">
    <text evidence="6">The sequence shown here is derived from an EMBL/GenBank/DDBJ whole genome shotgun (WGS) entry which is preliminary data.</text>
</comment>
<dbReference type="GO" id="GO:0016491">
    <property type="term" value="F:oxidoreductase activity"/>
    <property type="evidence" value="ECO:0007669"/>
    <property type="project" value="InterPro"/>
</dbReference>
<dbReference type="PROSITE" id="PS51257">
    <property type="entry name" value="PROKAR_LIPOPROTEIN"/>
    <property type="match status" value="1"/>
</dbReference>